<dbReference type="PANTHER" id="PTHR45752:SF195">
    <property type="entry name" value="LEUCINE-RICH REPEAT (LRR) FAMILY PROTEIN-RELATED"/>
    <property type="match status" value="1"/>
</dbReference>
<feature type="domain" description="Disease resistance protein RPS4B/Roq1-like leucine-rich repeats" evidence="6">
    <location>
        <begin position="191"/>
        <end position="263"/>
    </location>
</feature>
<dbReference type="InterPro" id="IPR026960">
    <property type="entry name" value="RVT-Znf"/>
</dbReference>
<dbReference type="EMBL" id="BTGU01002538">
    <property type="protein sequence ID" value="GMN19746.1"/>
    <property type="molecule type" value="Genomic_DNA"/>
</dbReference>
<dbReference type="Pfam" id="PF20160">
    <property type="entry name" value="C-JID"/>
    <property type="match status" value="1"/>
</dbReference>
<keyword evidence="2" id="KW-0677">Repeat</keyword>
<evidence type="ECO:0000313" key="7">
    <source>
        <dbReference type="EMBL" id="GMN19746.1"/>
    </source>
</evidence>
<evidence type="ECO:0000259" key="6">
    <source>
        <dbReference type="Pfam" id="PF23286"/>
    </source>
</evidence>
<evidence type="ECO:0000256" key="3">
    <source>
        <dbReference type="ARBA" id="ARBA00022821"/>
    </source>
</evidence>
<dbReference type="InterPro" id="IPR032675">
    <property type="entry name" value="LRR_dom_sf"/>
</dbReference>
<protein>
    <submittedName>
        <fullName evidence="7">Uncharacterized protein</fullName>
    </submittedName>
</protein>
<dbReference type="PANTHER" id="PTHR45752">
    <property type="entry name" value="LEUCINE-RICH REPEAT-CONTAINING"/>
    <property type="match status" value="1"/>
</dbReference>
<dbReference type="SUPFAM" id="SSF52058">
    <property type="entry name" value="L domain-like"/>
    <property type="match status" value="1"/>
</dbReference>
<dbReference type="InterPro" id="IPR050715">
    <property type="entry name" value="LRR-SigEffector_domain"/>
</dbReference>
<accession>A0AA87Z815</accession>
<sequence>MFNLKFLLFRNQCYQDCTKKLNLPQGLQYLPDELRYLCWENYPLRSLPQDFIPEKLVELLLKGSKLEKLWDGVQNLGSLKILNLQRSENLTEIPNLSLALNLEDIDLRFCDSLEHLPTSIGKLESLQSLYLSRCSKFHKFPELPSNIRLLDMEGTAIEQVPPSIECLSRVVEFSLSSCEKLKSLPTSIYKLKSLEILNLQRCSNLEYFPEILEPMPNLSYLILEYSGIKMLPTSIANLVGITVLSVHNCKNLEFIPDTVYNLALSILDLSNCLKLENLPGPLSNGMPLESLDLSDTNVSQIPDNLFSYLTLLSDVNLSRTNIRRIPESIKFSKLSSLSIRDCKFLQSIPELPLTITEVDAWGCTSLKMVSNSFAALTQPPKDDVRLRVSFEFSNCIKLKHQNIMPEFQIRALLIATKFALQGDSTQRDKSGRIKMRYPGEKIPKWFNYQTKGRSMNVMLPCYNPKSFMGFAFCFIVKNAENKEIECASLTEYTSLIECQINVKTIYGNEWQSRCRIALGMFHFENRKSLHVFMTTFMSKEHRFSSDRGTARMISFNIIKTEVEMKRFGVRILCVEDAIDFGIISGQIYNLKVSPSGKELCEKIWSSNLDDGYKILWWQLVRDVLPVRAVLNDVGDTRCPLCGLGLETATHLFLFCDRVRPLWFMSKWGLRTDSLLCDSMASFLDIVLHGHPNSNVSQYDKEFLVYASLLVDNIWYARNVLLYQRKEFHNPDIFPFVKAQIISSLRHSRRSFCKTTANGCFCTCA</sequence>
<dbReference type="InterPro" id="IPR058546">
    <property type="entry name" value="RPS4B/Roq1-like_LRR"/>
</dbReference>
<dbReference type="Pfam" id="PF07725">
    <property type="entry name" value="LRR_3"/>
    <property type="match status" value="1"/>
</dbReference>
<keyword evidence="8" id="KW-1185">Reference proteome</keyword>
<keyword evidence="1" id="KW-0433">Leucine-rich repeat</keyword>
<dbReference type="Gene3D" id="3.80.10.10">
    <property type="entry name" value="Ribonuclease Inhibitor"/>
    <property type="match status" value="3"/>
</dbReference>
<gene>
    <name evidence="7" type="ORF">TIFTF001_042920</name>
</gene>
<dbReference type="Pfam" id="PF23286">
    <property type="entry name" value="LRR_13"/>
    <property type="match status" value="1"/>
</dbReference>
<evidence type="ECO:0000259" key="5">
    <source>
        <dbReference type="Pfam" id="PF20160"/>
    </source>
</evidence>
<name>A0AA87Z815_FICCA</name>
<dbReference type="InterPro" id="IPR011713">
    <property type="entry name" value="Leu-rich_rpt_3"/>
</dbReference>
<feature type="domain" description="C-JID" evidence="5">
    <location>
        <begin position="438"/>
        <end position="572"/>
    </location>
</feature>
<dbReference type="InterPro" id="IPR045344">
    <property type="entry name" value="C-JID"/>
</dbReference>
<evidence type="ECO:0000313" key="8">
    <source>
        <dbReference type="Proteomes" id="UP001187192"/>
    </source>
</evidence>
<reference evidence="7" key="1">
    <citation type="submission" date="2023-07" db="EMBL/GenBank/DDBJ databases">
        <title>draft genome sequence of fig (Ficus carica).</title>
        <authorList>
            <person name="Takahashi T."/>
            <person name="Nishimura K."/>
        </authorList>
    </citation>
    <scope>NUCLEOTIDE SEQUENCE</scope>
</reference>
<dbReference type="Proteomes" id="UP001187192">
    <property type="component" value="Unassembled WGS sequence"/>
</dbReference>
<keyword evidence="3" id="KW-0611">Plant defense</keyword>
<dbReference type="Pfam" id="PF13966">
    <property type="entry name" value="zf-RVT"/>
    <property type="match status" value="1"/>
</dbReference>
<comment type="caution">
    <text evidence="7">The sequence shown here is derived from an EMBL/GenBank/DDBJ whole genome shotgun (WGS) entry which is preliminary data.</text>
</comment>
<evidence type="ECO:0000256" key="1">
    <source>
        <dbReference type="ARBA" id="ARBA00022614"/>
    </source>
</evidence>
<dbReference type="AlphaFoldDB" id="A0AA87Z815"/>
<evidence type="ECO:0000259" key="4">
    <source>
        <dbReference type="Pfam" id="PF13966"/>
    </source>
</evidence>
<evidence type="ECO:0000256" key="2">
    <source>
        <dbReference type="ARBA" id="ARBA00022737"/>
    </source>
</evidence>
<organism evidence="7 8">
    <name type="scientific">Ficus carica</name>
    <name type="common">Common fig</name>
    <dbReference type="NCBI Taxonomy" id="3494"/>
    <lineage>
        <taxon>Eukaryota</taxon>
        <taxon>Viridiplantae</taxon>
        <taxon>Streptophyta</taxon>
        <taxon>Embryophyta</taxon>
        <taxon>Tracheophyta</taxon>
        <taxon>Spermatophyta</taxon>
        <taxon>Magnoliopsida</taxon>
        <taxon>eudicotyledons</taxon>
        <taxon>Gunneridae</taxon>
        <taxon>Pentapetalae</taxon>
        <taxon>rosids</taxon>
        <taxon>fabids</taxon>
        <taxon>Rosales</taxon>
        <taxon>Moraceae</taxon>
        <taxon>Ficeae</taxon>
        <taxon>Ficus</taxon>
    </lineage>
</organism>
<proteinExistence type="predicted"/>
<feature type="domain" description="Reverse transcriptase zinc-binding" evidence="4">
    <location>
        <begin position="596"/>
        <end position="662"/>
    </location>
</feature>